<dbReference type="PANTHER" id="PTHR46400:SF5">
    <property type="entry name" value="RING-TYPE DOMAIN-CONTAINING PROTEIN"/>
    <property type="match status" value="1"/>
</dbReference>
<proteinExistence type="predicted"/>
<accession>A0A199VYB4</accession>
<comment type="caution">
    <text evidence="2">The sequence shown here is derived from an EMBL/GenBank/DDBJ whole genome shotgun (WGS) entry which is preliminary data.</text>
</comment>
<dbReference type="PANTHER" id="PTHR46400">
    <property type="entry name" value="RING/U-BOX SUPERFAMILY PROTEIN"/>
    <property type="match status" value="1"/>
</dbReference>
<dbReference type="InterPro" id="IPR001841">
    <property type="entry name" value="Znf_RING"/>
</dbReference>
<dbReference type="Proteomes" id="UP000092600">
    <property type="component" value="Unassembled WGS sequence"/>
</dbReference>
<name>A0A199VYB4_ANACO</name>
<feature type="domain" description="RING-type" evidence="1">
    <location>
        <begin position="191"/>
        <end position="226"/>
    </location>
</feature>
<dbReference type="GO" id="GO:0016567">
    <property type="term" value="P:protein ubiquitination"/>
    <property type="evidence" value="ECO:0007669"/>
    <property type="project" value="InterPro"/>
</dbReference>
<dbReference type="InterPro" id="IPR033276">
    <property type="entry name" value="BB"/>
</dbReference>
<dbReference type="GO" id="GO:0016874">
    <property type="term" value="F:ligase activity"/>
    <property type="evidence" value="ECO:0007669"/>
    <property type="project" value="UniProtKB-KW"/>
</dbReference>
<dbReference type="EMBL" id="LSRQ01000621">
    <property type="protein sequence ID" value="OAY81690.1"/>
    <property type="molecule type" value="Genomic_DNA"/>
</dbReference>
<dbReference type="Pfam" id="PF13639">
    <property type="entry name" value="zf-RING_2"/>
    <property type="match status" value="1"/>
</dbReference>
<reference evidence="2 3" key="1">
    <citation type="journal article" date="2016" name="DNA Res.">
        <title>The draft genome of MD-2 pineapple using hybrid error correction of long reads.</title>
        <authorList>
            <person name="Redwan R.M."/>
            <person name="Saidin A."/>
            <person name="Kumar S.V."/>
        </authorList>
    </citation>
    <scope>NUCLEOTIDE SEQUENCE [LARGE SCALE GENOMIC DNA]</scope>
    <source>
        <strain evidence="3">cv. MD2</strain>
        <tissue evidence="2">Leaf</tissue>
    </source>
</reference>
<evidence type="ECO:0000259" key="1">
    <source>
        <dbReference type="Pfam" id="PF13639"/>
    </source>
</evidence>
<dbReference type="FunFam" id="3.30.40.10:FF:000226">
    <property type="entry name" value="E3 ubiquitin ligase BIG BROTHER"/>
    <property type="match status" value="1"/>
</dbReference>
<dbReference type="Gene3D" id="3.30.40.10">
    <property type="entry name" value="Zinc/RING finger domain, C3HC4 (zinc finger)"/>
    <property type="match status" value="1"/>
</dbReference>
<dbReference type="GO" id="GO:0004842">
    <property type="term" value="F:ubiquitin-protein transferase activity"/>
    <property type="evidence" value="ECO:0007669"/>
    <property type="project" value="InterPro"/>
</dbReference>
<dbReference type="AlphaFoldDB" id="A0A199VYB4"/>
<gene>
    <name evidence="2" type="ORF">ACMD2_13038</name>
</gene>
<keyword evidence="2" id="KW-0436">Ligase</keyword>
<evidence type="ECO:0000313" key="2">
    <source>
        <dbReference type="EMBL" id="OAY81690.1"/>
    </source>
</evidence>
<dbReference type="SUPFAM" id="SSF57850">
    <property type="entry name" value="RING/U-box"/>
    <property type="match status" value="1"/>
</dbReference>
<dbReference type="STRING" id="4615.A0A199VYB4"/>
<sequence length="268" mass="30524">MDQKIFGRSLFRVVRELILLKNSDRDEGGCGWLKITPDKKMNGNRPMEVHYINTGFPYSVTESFMDLFEGLTYAQADVALAEALQDQGNPYWPMMHAGSYKYSFTPSGSSSYYSFSHLYDIHDYIHRSDGGRRVWDNPAALSTVDAPQELLDLGEAVGSQSRGLSQERISMLPVSKYKCSLFSRKKNRRERCVICQMEYKRGDRQMTLPCKHVYHAGCVARWLIINKVDMAGEEVETHKKMEAKMMTIVAAAIYVGMVMEEVKAEVVT</sequence>
<dbReference type="GO" id="GO:0031624">
    <property type="term" value="F:ubiquitin conjugating enzyme binding"/>
    <property type="evidence" value="ECO:0007669"/>
    <property type="project" value="TreeGrafter"/>
</dbReference>
<evidence type="ECO:0000313" key="3">
    <source>
        <dbReference type="Proteomes" id="UP000092600"/>
    </source>
</evidence>
<dbReference type="GO" id="GO:0046621">
    <property type="term" value="P:negative regulation of organ growth"/>
    <property type="evidence" value="ECO:0007669"/>
    <property type="project" value="InterPro"/>
</dbReference>
<protein>
    <submittedName>
        <fullName evidence="2">E3 ubiquitin ligase BIG BROTHER</fullName>
    </submittedName>
</protein>
<organism evidence="2 3">
    <name type="scientific">Ananas comosus</name>
    <name type="common">Pineapple</name>
    <name type="synonym">Ananas ananas</name>
    <dbReference type="NCBI Taxonomy" id="4615"/>
    <lineage>
        <taxon>Eukaryota</taxon>
        <taxon>Viridiplantae</taxon>
        <taxon>Streptophyta</taxon>
        <taxon>Embryophyta</taxon>
        <taxon>Tracheophyta</taxon>
        <taxon>Spermatophyta</taxon>
        <taxon>Magnoliopsida</taxon>
        <taxon>Liliopsida</taxon>
        <taxon>Poales</taxon>
        <taxon>Bromeliaceae</taxon>
        <taxon>Bromelioideae</taxon>
        <taxon>Ananas</taxon>
    </lineage>
</organism>
<dbReference type="InterPro" id="IPR013083">
    <property type="entry name" value="Znf_RING/FYVE/PHD"/>
</dbReference>